<dbReference type="Proteomes" id="UP000640583">
    <property type="component" value="Unassembled WGS sequence"/>
</dbReference>
<dbReference type="InterPro" id="IPR013762">
    <property type="entry name" value="Integrase-like_cat_sf"/>
</dbReference>
<dbReference type="InterPro" id="IPR002104">
    <property type="entry name" value="Integrase_catalytic"/>
</dbReference>
<evidence type="ECO:0000313" key="6">
    <source>
        <dbReference type="EMBL" id="MBI1494802.1"/>
    </source>
</evidence>
<dbReference type="Pfam" id="PF22022">
    <property type="entry name" value="Phage_int_M"/>
    <property type="match status" value="1"/>
</dbReference>
<reference evidence="6" key="1">
    <citation type="submission" date="2020-10" db="EMBL/GenBank/DDBJ databases">
        <title>Paenihalocynthiibacter styelae gen. nov., sp. nov., isolated from stalked sea squirt Styela clava.</title>
        <authorList>
            <person name="Kim Y.-O."/>
            <person name="Yoon J.-H."/>
        </authorList>
    </citation>
    <scope>NUCLEOTIDE SEQUENCE</scope>
    <source>
        <strain evidence="6">MYP1-1</strain>
    </source>
</reference>
<evidence type="ECO:0000256" key="3">
    <source>
        <dbReference type="ARBA" id="ARBA00023125"/>
    </source>
</evidence>
<dbReference type="InterPro" id="IPR025166">
    <property type="entry name" value="Integrase_DNA_bind_dom"/>
</dbReference>
<comment type="caution">
    <text evidence="6">The sequence shown here is derived from an EMBL/GenBank/DDBJ whole genome shotgun (WGS) entry which is preliminary data.</text>
</comment>
<sequence>MGKLPPNILKNATEQKYSDGGGLYLYSKGLGDDGRARGSWVYRYTYLKKRWDLGLGSVEAVSLKDARAARDRWAAWMKATGGKPHDEIERLEREQQSKLNTKTLADIAPEAFESIKATLKDGGQAGRWESPVKLYILPALGHMDVEAISQADIHKALSPIWHSKHPTAKKALNRLSTIMKYAAASGLSVDLNAIPNAKVRLGAVTHKPVPHPALPVAEAARLYQSLDPENTVQRALMLYLLLGGGVRLKPVRMAHISEFEGDVWTVPGEKMKGKEGKTDDFRVPLTDEMKALVSRSVDDCRGGYLFSSKRDGEPASGKRVPVISDQALENIMRECEKRWKWSEPYRPHGVRACFRSWVSEVYPNSYAVAETALAHSIGSIVERSYSRSDFLDQRLELLRAWGRIIQGEDESSDVIHLSPFRRNG</sequence>
<evidence type="ECO:0000313" key="7">
    <source>
        <dbReference type="Proteomes" id="UP000640583"/>
    </source>
</evidence>
<dbReference type="InterPro" id="IPR050808">
    <property type="entry name" value="Phage_Integrase"/>
</dbReference>
<dbReference type="GO" id="GO:0006310">
    <property type="term" value="P:DNA recombination"/>
    <property type="evidence" value="ECO:0007669"/>
    <property type="project" value="UniProtKB-KW"/>
</dbReference>
<dbReference type="Gene3D" id="1.10.150.130">
    <property type="match status" value="1"/>
</dbReference>
<name>A0A8J7IFC6_9RHOB</name>
<dbReference type="InterPro" id="IPR053876">
    <property type="entry name" value="Phage_int_M"/>
</dbReference>
<dbReference type="EMBL" id="JADCKQ010000011">
    <property type="protein sequence ID" value="MBI1494802.1"/>
    <property type="molecule type" value="Genomic_DNA"/>
</dbReference>
<evidence type="ECO:0000256" key="1">
    <source>
        <dbReference type="ARBA" id="ARBA00008857"/>
    </source>
</evidence>
<dbReference type="PANTHER" id="PTHR30629">
    <property type="entry name" value="PROPHAGE INTEGRASE"/>
    <property type="match status" value="1"/>
</dbReference>
<comment type="similarity">
    <text evidence="1">Belongs to the 'phage' integrase family.</text>
</comment>
<feature type="domain" description="Tyr recombinase" evidence="5">
    <location>
        <begin position="209"/>
        <end position="398"/>
    </location>
</feature>
<dbReference type="Pfam" id="PF13356">
    <property type="entry name" value="Arm-DNA-bind_3"/>
    <property type="match status" value="1"/>
</dbReference>
<dbReference type="GO" id="GO:0015074">
    <property type="term" value="P:DNA integration"/>
    <property type="evidence" value="ECO:0007669"/>
    <property type="project" value="UniProtKB-KW"/>
</dbReference>
<keyword evidence="3" id="KW-0238">DNA-binding</keyword>
<dbReference type="GO" id="GO:0003677">
    <property type="term" value="F:DNA binding"/>
    <property type="evidence" value="ECO:0007669"/>
    <property type="project" value="UniProtKB-KW"/>
</dbReference>
<keyword evidence="2" id="KW-0229">DNA integration</keyword>
<keyword evidence="7" id="KW-1185">Reference proteome</keyword>
<gene>
    <name evidence="6" type="ORF">H1D41_14240</name>
</gene>
<evidence type="ECO:0000256" key="2">
    <source>
        <dbReference type="ARBA" id="ARBA00022908"/>
    </source>
</evidence>
<dbReference type="Gene3D" id="3.30.160.390">
    <property type="entry name" value="Integrase, DNA-binding domain"/>
    <property type="match status" value="1"/>
</dbReference>
<dbReference type="SUPFAM" id="SSF56349">
    <property type="entry name" value="DNA breaking-rejoining enzymes"/>
    <property type="match status" value="1"/>
</dbReference>
<dbReference type="InterPro" id="IPR011010">
    <property type="entry name" value="DNA_brk_join_enz"/>
</dbReference>
<dbReference type="Pfam" id="PF00589">
    <property type="entry name" value="Phage_integrase"/>
    <property type="match status" value="1"/>
</dbReference>
<evidence type="ECO:0000259" key="5">
    <source>
        <dbReference type="PROSITE" id="PS51898"/>
    </source>
</evidence>
<accession>A0A8J7IFC6</accession>
<dbReference type="AlphaFoldDB" id="A0A8J7IFC6"/>
<keyword evidence="4" id="KW-0233">DNA recombination</keyword>
<dbReference type="InterPro" id="IPR010998">
    <property type="entry name" value="Integrase_recombinase_N"/>
</dbReference>
<proteinExistence type="inferred from homology"/>
<dbReference type="Gene3D" id="1.10.443.10">
    <property type="entry name" value="Intergrase catalytic core"/>
    <property type="match status" value="1"/>
</dbReference>
<dbReference type="PANTHER" id="PTHR30629:SF2">
    <property type="entry name" value="PROPHAGE INTEGRASE INTS-RELATED"/>
    <property type="match status" value="1"/>
</dbReference>
<dbReference type="PROSITE" id="PS51898">
    <property type="entry name" value="TYR_RECOMBINASE"/>
    <property type="match status" value="1"/>
</dbReference>
<organism evidence="6 7">
    <name type="scientific">Halocynthiibacter styelae</name>
    <dbReference type="NCBI Taxonomy" id="2761955"/>
    <lineage>
        <taxon>Bacteria</taxon>
        <taxon>Pseudomonadati</taxon>
        <taxon>Pseudomonadota</taxon>
        <taxon>Alphaproteobacteria</taxon>
        <taxon>Rhodobacterales</taxon>
        <taxon>Paracoccaceae</taxon>
        <taxon>Halocynthiibacter</taxon>
    </lineage>
</organism>
<protein>
    <submittedName>
        <fullName evidence="6">Tyrosine-type recombinase/integrase</fullName>
    </submittedName>
</protein>
<evidence type="ECO:0000256" key="4">
    <source>
        <dbReference type="ARBA" id="ARBA00023172"/>
    </source>
</evidence>
<dbReference type="InterPro" id="IPR038488">
    <property type="entry name" value="Integrase_DNA-bd_sf"/>
</dbReference>